<reference evidence="1 2" key="1">
    <citation type="submission" date="2015-04" db="EMBL/GenBank/DDBJ databases">
        <authorList>
            <person name="Syromyatnikov M.Y."/>
            <person name="Popov V.N."/>
        </authorList>
    </citation>
    <scope>NUCLEOTIDE SEQUENCE [LARGE SCALE GENOMIC DNA]</scope>
</reference>
<organism evidence="1 2">
    <name type="scientific">Clunio marinus</name>
    <dbReference type="NCBI Taxonomy" id="568069"/>
    <lineage>
        <taxon>Eukaryota</taxon>
        <taxon>Metazoa</taxon>
        <taxon>Ecdysozoa</taxon>
        <taxon>Arthropoda</taxon>
        <taxon>Hexapoda</taxon>
        <taxon>Insecta</taxon>
        <taxon>Pterygota</taxon>
        <taxon>Neoptera</taxon>
        <taxon>Endopterygota</taxon>
        <taxon>Diptera</taxon>
        <taxon>Nematocera</taxon>
        <taxon>Chironomoidea</taxon>
        <taxon>Chironomidae</taxon>
        <taxon>Clunio</taxon>
    </lineage>
</organism>
<dbReference type="EMBL" id="CVRI01000006">
    <property type="protein sequence ID" value="CRK87925.1"/>
    <property type="molecule type" value="Genomic_DNA"/>
</dbReference>
<evidence type="ECO:0000313" key="1">
    <source>
        <dbReference type="EMBL" id="CRK87925.1"/>
    </source>
</evidence>
<keyword evidence="2" id="KW-1185">Reference proteome</keyword>
<name>A0A1J1HIT6_9DIPT</name>
<dbReference type="OrthoDB" id="7259436at2759"/>
<evidence type="ECO:0000313" key="2">
    <source>
        <dbReference type="Proteomes" id="UP000183832"/>
    </source>
</evidence>
<dbReference type="Proteomes" id="UP000183832">
    <property type="component" value="Unassembled WGS sequence"/>
</dbReference>
<accession>A0A1J1HIT6</accession>
<sequence length="187" mass="22245">MTPQVLGRLLKIEKRFCDLEKHPLRPLLSNTPERSSVSVRFLKNIFIIFYEIGIFGDIELIKDPPENIKLKVIQTRTKIIDLITKYSNWISNYIPVFARKEIDFIDSTSKETVYKIRSGIEFMLTDFKNITEEFDNILEEIREFSSIEDEFDNILTDWIEFGLHYPLKGIDIPKNLPKSHWWWFKAL</sequence>
<protein>
    <submittedName>
        <fullName evidence="1">CLUMA_CG001711, isoform A</fullName>
    </submittedName>
</protein>
<proteinExistence type="predicted"/>
<gene>
    <name evidence="1" type="ORF">CLUMA_CG001711</name>
</gene>
<dbReference type="AlphaFoldDB" id="A0A1J1HIT6"/>